<proteinExistence type="predicted"/>
<sequence>MSEATEGASPLIQSGADVVDQEIFGDVWAFIMDNYTENDAELAKAYIAMRAACAIIEKELDIKRMEVTVDD</sequence>
<gene>
    <name evidence="1" type="ORF">CNR37_00126</name>
</gene>
<protein>
    <submittedName>
        <fullName evidence="1">Uncharacterized protein</fullName>
    </submittedName>
</protein>
<keyword evidence="2" id="KW-1185">Reference proteome</keyword>
<evidence type="ECO:0000313" key="1">
    <source>
        <dbReference type="EMBL" id="ATW58333.1"/>
    </source>
</evidence>
<dbReference type="Proteomes" id="UP000241096">
    <property type="component" value="Segment"/>
</dbReference>
<evidence type="ECO:0000313" key="2">
    <source>
        <dbReference type="Proteomes" id="UP000241096"/>
    </source>
</evidence>
<name>A0A2H4P825_9CAUD</name>
<dbReference type="EMBL" id="MG018930">
    <property type="protein sequence ID" value="ATW58333.1"/>
    <property type="molecule type" value="Genomic_DNA"/>
</dbReference>
<accession>A0A2H4P825</accession>
<organism evidence="1 2">
    <name type="scientific">Pseudomonas phage ventosus</name>
    <dbReference type="NCBI Taxonomy" id="2048980"/>
    <lineage>
        <taxon>Viruses</taxon>
        <taxon>Duplodnaviria</taxon>
        <taxon>Heunggongvirae</taxon>
        <taxon>Uroviricota</taxon>
        <taxon>Caudoviricetes</taxon>
        <taxon>Vandenendeviridae</taxon>
        <taxon>Gorskivirinae</taxon>
        <taxon>Ventosusvirus</taxon>
        <taxon>Ventosusvirus ventosus</taxon>
    </lineage>
</organism>
<reference evidence="1 2" key="1">
    <citation type="submission" date="2017-09" db="EMBL/GenBank/DDBJ databases">
        <authorList>
            <person name="Ehlers B."/>
            <person name="Leendertz F.H."/>
        </authorList>
    </citation>
    <scope>NUCLEOTIDE SEQUENCE [LARGE SCALE GENOMIC DNA]</scope>
</reference>